<evidence type="ECO:0000256" key="1">
    <source>
        <dbReference type="ARBA" id="ARBA00007637"/>
    </source>
</evidence>
<accession>A0ABN9SWE0</accession>
<protein>
    <recommendedName>
        <fullName evidence="2">NAD-dependent epimerase/dehydratase domain-containing protein</fullName>
    </recommendedName>
</protein>
<proteinExistence type="inferred from homology"/>
<dbReference type="Pfam" id="PF01370">
    <property type="entry name" value="Epimerase"/>
    <property type="match status" value="1"/>
</dbReference>
<dbReference type="PANTHER" id="PTHR42687">
    <property type="entry name" value="L-THREONINE 3-DEHYDROGENASE"/>
    <property type="match status" value="1"/>
</dbReference>
<feature type="domain" description="NAD-dependent epimerase/dehydratase" evidence="2">
    <location>
        <begin position="3"/>
        <end position="233"/>
    </location>
</feature>
<dbReference type="InterPro" id="IPR051225">
    <property type="entry name" value="NAD(P)_epim/dehydratase"/>
</dbReference>
<name>A0ABN9SWE0_9DINO</name>
<dbReference type="EMBL" id="CAUYUJ010013780">
    <property type="protein sequence ID" value="CAK0836750.1"/>
    <property type="molecule type" value="Genomic_DNA"/>
</dbReference>
<comment type="similarity">
    <text evidence="1">Belongs to the NAD(P)-dependent epimerase/dehydratase family.</text>
</comment>
<reference evidence="3" key="1">
    <citation type="submission" date="2023-10" db="EMBL/GenBank/DDBJ databases">
        <authorList>
            <person name="Chen Y."/>
            <person name="Shah S."/>
            <person name="Dougan E. K."/>
            <person name="Thang M."/>
            <person name="Chan C."/>
        </authorList>
    </citation>
    <scope>NUCLEOTIDE SEQUENCE [LARGE SCALE GENOMIC DNA]</scope>
</reference>
<dbReference type="InterPro" id="IPR036291">
    <property type="entry name" value="NAD(P)-bd_dom_sf"/>
</dbReference>
<dbReference type="SUPFAM" id="SSF51735">
    <property type="entry name" value="NAD(P)-binding Rossmann-fold domains"/>
    <property type="match status" value="1"/>
</dbReference>
<dbReference type="Gene3D" id="3.40.50.720">
    <property type="entry name" value="NAD(P)-binding Rossmann-like Domain"/>
    <property type="match status" value="1"/>
</dbReference>
<dbReference type="PANTHER" id="PTHR42687:SF1">
    <property type="entry name" value="L-THREONINE 3-DEHYDROGENASE, MITOCHONDRIAL"/>
    <property type="match status" value="1"/>
</dbReference>
<evidence type="ECO:0000259" key="2">
    <source>
        <dbReference type="Pfam" id="PF01370"/>
    </source>
</evidence>
<sequence>MSVLVIGAGGAVGKRLVRALASRGERVVAVDRAPALPDVLKGLVTHAETSADVRDFYTMQRIFKRHRLVHTVWNLAAPLSVETATNPRVAEQVTVNGMRNVLWAMYENRVRRIMFTDSIGSFGAAAPREQCTARWLTENAAQDPGSDYGRQKRGVRRLLHEFWRNGGDPRWAVLPGVLHSEATWGMGTTEYALGALLAAVKGEPFVCPVEPDERLPMIYVDDLMRGLLALQDAEESRLREPERGYAIPGFSFTARELFQEIRLHQPGFRFTVELDENMAAFARLWPNTPRGSPRPTSVTRPAWD</sequence>
<evidence type="ECO:0000313" key="3">
    <source>
        <dbReference type="EMBL" id="CAK0836750.1"/>
    </source>
</evidence>
<keyword evidence="4" id="KW-1185">Reference proteome</keyword>
<evidence type="ECO:0000313" key="4">
    <source>
        <dbReference type="Proteomes" id="UP001189429"/>
    </source>
</evidence>
<organism evidence="3 4">
    <name type="scientific">Prorocentrum cordatum</name>
    <dbReference type="NCBI Taxonomy" id="2364126"/>
    <lineage>
        <taxon>Eukaryota</taxon>
        <taxon>Sar</taxon>
        <taxon>Alveolata</taxon>
        <taxon>Dinophyceae</taxon>
        <taxon>Prorocentrales</taxon>
        <taxon>Prorocentraceae</taxon>
        <taxon>Prorocentrum</taxon>
    </lineage>
</organism>
<dbReference type="Proteomes" id="UP001189429">
    <property type="component" value="Unassembled WGS sequence"/>
</dbReference>
<gene>
    <name evidence="3" type="ORF">PCOR1329_LOCUS33147</name>
</gene>
<comment type="caution">
    <text evidence="3">The sequence shown here is derived from an EMBL/GenBank/DDBJ whole genome shotgun (WGS) entry which is preliminary data.</text>
</comment>
<dbReference type="InterPro" id="IPR001509">
    <property type="entry name" value="Epimerase_deHydtase"/>
</dbReference>